<evidence type="ECO:0000256" key="2">
    <source>
        <dbReference type="ARBA" id="ARBA00008930"/>
    </source>
</evidence>
<sequence length="449" mass="47284">MAELSSSLNDSELGPPPDYTPGDGRGSSRSKSGLSCISSKPCSTLDEHDQPGACWRCVAMLAADLILVGAHLGVTVASVSTLCKIGDSDAHIGCAIFSTLTSVMVLVLRFSSQFSEILAFLSKVTQLISVFMATVSISVLSGYQTTGGGKQTSPMNNALRILLVVALATCSMSGALVFAYHCMCFGSGGDVLWRLGLLATIGGTMIGIAAPFSEVSPLVGVTAVYVILLVHVIRDSGLGIRCTCFYIKARIDSMNTRAPMGRATVHSCERESGHVSEDEAGCSIIIKKSIVPLTYSYLLLTTLPSVFLVEEYMSSTSSDYLSLTLEACGGLAVGLLVSLAFPSSMDRRTSLTLRAMIFGVLILGAVFALCGLPIGTVVYSLGVAMMVSFAINMIRVAFRGVQLLAATVIIRTIIGYAMLAISACAMIVWYMVRIGDLPRPEKAGGKING</sequence>
<feature type="transmembrane region" description="Helical" evidence="7">
    <location>
        <begin position="161"/>
        <end position="179"/>
    </location>
</feature>
<evidence type="ECO:0000256" key="4">
    <source>
        <dbReference type="ARBA" id="ARBA00022989"/>
    </source>
</evidence>
<accession>A0AAU0K7E8</accession>
<feature type="region of interest" description="Disordered" evidence="6">
    <location>
        <begin position="1"/>
        <end position="32"/>
    </location>
</feature>
<feature type="transmembrane region" description="Helical" evidence="7">
    <location>
        <begin position="410"/>
        <end position="432"/>
    </location>
</feature>
<evidence type="ECO:0000256" key="3">
    <source>
        <dbReference type="ARBA" id="ARBA00022692"/>
    </source>
</evidence>
<evidence type="ECO:0000256" key="1">
    <source>
        <dbReference type="ARBA" id="ARBA00004141"/>
    </source>
</evidence>
<comment type="subcellular location">
    <subcellularLocation>
        <location evidence="1">Membrane</location>
        <topology evidence="1">Multi-pass membrane protein</topology>
    </subcellularLocation>
</comment>
<proteinExistence type="inferred from homology"/>
<organism evidence="8">
    <name type="scientific">Anatid alphaherpesvirus 2</name>
    <dbReference type="NCBI Taxonomy" id="3080522"/>
    <lineage>
        <taxon>Viruses</taxon>
        <taxon>Duplodnaviria</taxon>
        <taxon>Heunggongvirae</taxon>
        <taxon>Peploviricota</taxon>
        <taxon>Herviviricetes</taxon>
        <taxon>Herpesvirales</taxon>
        <taxon>Orthoherpesviridae</taxon>
        <taxon>Alphaherpesvirinae</taxon>
    </lineage>
</organism>
<keyword evidence="5 7" id="KW-0472">Membrane</keyword>
<dbReference type="EMBL" id="OR540300">
    <property type="protein sequence ID" value="WOL23322.1"/>
    <property type="molecule type" value="Genomic_DNA"/>
</dbReference>
<feature type="transmembrane region" description="Helical" evidence="7">
    <location>
        <begin position="58"/>
        <end position="78"/>
    </location>
</feature>
<feature type="transmembrane region" description="Helical" evidence="7">
    <location>
        <begin position="191"/>
        <end position="209"/>
    </location>
</feature>
<keyword evidence="3 7" id="KW-0812">Transmembrane</keyword>
<evidence type="ECO:0000313" key="8">
    <source>
        <dbReference type="EMBL" id="WOL23322.1"/>
    </source>
</evidence>
<evidence type="ECO:0000256" key="7">
    <source>
        <dbReference type="SAM" id="Phobius"/>
    </source>
</evidence>
<dbReference type="InterPro" id="IPR007764">
    <property type="entry name" value="Herpes_UL43"/>
</dbReference>
<evidence type="ECO:0000256" key="6">
    <source>
        <dbReference type="SAM" id="MobiDB-lite"/>
    </source>
</evidence>
<feature type="transmembrane region" description="Helical" evidence="7">
    <location>
        <begin position="320"/>
        <end position="341"/>
    </location>
</feature>
<feature type="transmembrane region" description="Helical" evidence="7">
    <location>
        <begin position="90"/>
        <end position="108"/>
    </location>
</feature>
<feature type="transmembrane region" description="Helical" evidence="7">
    <location>
        <begin position="353"/>
        <end position="374"/>
    </location>
</feature>
<feature type="transmembrane region" description="Helical" evidence="7">
    <location>
        <begin position="290"/>
        <end position="308"/>
    </location>
</feature>
<feature type="transmembrane region" description="Helical" evidence="7">
    <location>
        <begin position="215"/>
        <end position="233"/>
    </location>
</feature>
<dbReference type="GO" id="GO:0019033">
    <property type="term" value="C:viral tegument"/>
    <property type="evidence" value="ECO:0007669"/>
    <property type="project" value="InterPro"/>
</dbReference>
<evidence type="ECO:0000256" key="5">
    <source>
        <dbReference type="ARBA" id="ARBA00023136"/>
    </source>
</evidence>
<feature type="compositionally biased region" description="Polar residues" evidence="6">
    <location>
        <begin position="1"/>
        <end position="10"/>
    </location>
</feature>
<protein>
    <submittedName>
        <fullName evidence="8">UL43 protein</fullName>
    </submittedName>
</protein>
<reference evidence="8" key="1">
    <citation type="submission" date="2024-06" db="EMBL/GenBank/DDBJ databases">
        <title>Multidecadal high mortality disease events in Australian domestic geese associated with an alphaherpesvirus, designated Anatid alphaherpesvirus 2.</title>
        <authorList>
            <person name="Kelly-Bosma M."/>
            <person name="Neave M.J."/>
        </authorList>
    </citation>
    <scope>NUCLEOTIDE SEQUENCE</scope>
    <source>
        <strain evidence="8">ACDP 22-00165</strain>
    </source>
</reference>
<feature type="transmembrane region" description="Helical" evidence="7">
    <location>
        <begin position="120"/>
        <end position="141"/>
    </location>
</feature>
<dbReference type="GO" id="GO:0016020">
    <property type="term" value="C:membrane"/>
    <property type="evidence" value="ECO:0007669"/>
    <property type="project" value="UniProtKB-SubCell"/>
</dbReference>
<dbReference type="Pfam" id="PF05072">
    <property type="entry name" value="Herpes_UL43"/>
    <property type="match status" value="1"/>
</dbReference>
<keyword evidence="4 7" id="KW-1133">Transmembrane helix</keyword>
<name>A0AAU0K7E8_9ALPH</name>
<comment type="similarity">
    <text evidence="2">Belongs to the alphaherpesvirinae HHV-1 UL43 family.</text>
</comment>